<sequence>MNMIPNSRDLASPSSIETCLLSTRSVLFPTKTIITSLPRSVRTSSTHLLVFRNDCLLATSYTITATEESLM</sequence>
<protein>
    <submittedName>
        <fullName evidence="1">Uncharacterized protein</fullName>
    </submittedName>
</protein>
<reference evidence="1" key="1">
    <citation type="submission" date="2012-05" db="EMBL/GenBank/DDBJ databases">
        <authorList>
            <person name="Krishnakumar V."/>
            <person name="Cheung F."/>
            <person name="Xiao Y."/>
            <person name="Chan A."/>
            <person name="Moskal W.A."/>
            <person name="Town C.D."/>
        </authorList>
    </citation>
    <scope>NUCLEOTIDE SEQUENCE</scope>
</reference>
<proteinExistence type="evidence at transcript level"/>
<evidence type="ECO:0000313" key="1">
    <source>
        <dbReference type="EMBL" id="AFK36835.1"/>
    </source>
</evidence>
<name>I3S993_LOTJA</name>
<organism evidence="1">
    <name type="scientific">Lotus japonicus</name>
    <name type="common">Lotus corniculatus var. japonicus</name>
    <dbReference type="NCBI Taxonomy" id="34305"/>
    <lineage>
        <taxon>Eukaryota</taxon>
        <taxon>Viridiplantae</taxon>
        <taxon>Streptophyta</taxon>
        <taxon>Embryophyta</taxon>
        <taxon>Tracheophyta</taxon>
        <taxon>Spermatophyta</taxon>
        <taxon>Magnoliopsida</taxon>
        <taxon>eudicotyledons</taxon>
        <taxon>Gunneridae</taxon>
        <taxon>Pentapetalae</taxon>
        <taxon>rosids</taxon>
        <taxon>fabids</taxon>
        <taxon>Fabales</taxon>
        <taxon>Fabaceae</taxon>
        <taxon>Papilionoideae</taxon>
        <taxon>50 kb inversion clade</taxon>
        <taxon>NPAAA clade</taxon>
        <taxon>Hologalegina</taxon>
        <taxon>robinioid clade</taxon>
        <taxon>Loteae</taxon>
        <taxon>Lotus</taxon>
    </lineage>
</organism>
<dbReference type="EMBL" id="BT137040">
    <property type="protein sequence ID" value="AFK36835.1"/>
    <property type="molecule type" value="mRNA"/>
</dbReference>
<accession>I3S993</accession>
<dbReference type="EMBL" id="BT149567">
    <property type="protein sequence ID" value="AFK49361.1"/>
    <property type="molecule type" value="mRNA"/>
</dbReference>
<dbReference type="AlphaFoldDB" id="I3S993"/>